<dbReference type="GO" id="GO:0006355">
    <property type="term" value="P:regulation of DNA-templated transcription"/>
    <property type="evidence" value="ECO:0007669"/>
    <property type="project" value="InterPro"/>
</dbReference>
<dbReference type="SUPFAM" id="SSF50182">
    <property type="entry name" value="Sm-like ribonucleoproteins"/>
    <property type="match status" value="1"/>
</dbReference>
<dbReference type="EMBL" id="QXVO01000008">
    <property type="protein sequence ID" value="RIO46673.1"/>
    <property type="molecule type" value="Genomic_DNA"/>
</dbReference>
<dbReference type="InterPro" id="IPR010920">
    <property type="entry name" value="LSM_dom_sf"/>
</dbReference>
<dbReference type="GO" id="GO:0043487">
    <property type="term" value="P:regulation of RNA stability"/>
    <property type="evidence" value="ECO:0007669"/>
    <property type="project" value="TreeGrafter"/>
</dbReference>
<dbReference type="GO" id="GO:0005829">
    <property type="term" value="C:cytosol"/>
    <property type="evidence" value="ECO:0007669"/>
    <property type="project" value="TreeGrafter"/>
</dbReference>
<accession>A0A0A8HRH4</accession>
<dbReference type="InterPro" id="IPR005001">
    <property type="entry name" value="Hfq"/>
</dbReference>
<dbReference type="Gene3D" id="2.30.30.100">
    <property type="match status" value="1"/>
</dbReference>
<reference evidence="1 2" key="1">
    <citation type="journal article" date="2016" name="Front. Microbiol.">
        <title>Comprehensive Phylogenetic Analysis of Bovine Non-aureus Staphylococci Species Based on Whole-Genome Sequencing.</title>
        <authorList>
            <person name="Naushad S."/>
            <person name="Barkema H.W."/>
            <person name="Luby C."/>
            <person name="Condas L.A."/>
            <person name="Nobrega D.B."/>
            <person name="Carson D.A."/>
            <person name="De Buck J."/>
        </authorList>
    </citation>
    <scope>NUCLEOTIDE SEQUENCE [LARGE SCALE GENOMIC DNA]</scope>
    <source>
        <strain evidence="1 2">SNUC 5959</strain>
    </source>
</reference>
<organism evidence="1 2">
    <name type="scientific">Staphylococcus hyicus</name>
    <dbReference type="NCBI Taxonomy" id="1284"/>
    <lineage>
        <taxon>Bacteria</taxon>
        <taxon>Bacillati</taxon>
        <taxon>Bacillota</taxon>
        <taxon>Bacilli</taxon>
        <taxon>Bacillales</taxon>
        <taxon>Staphylococcaceae</taxon>
        <taxon>Staphylococcus</taxon>
    </lineage>
</organism>
<comment type="caution">
    <text evidence="1">The sequence shown here is derived from an EMBL/GenBank/DDBJ whole genome shotgun (WGS) entry which is preliminary data.</text>
</comment>
<dbReference type="AlphaFoldDB" id="A0A0A8HRH4"/>
<proteinExistence type="predicted"/>
<dbReference type="Proteomes" id="UP000285625">
    <property type="component" value="Unassembled WGS sequence"/>
</dbReference>
<gene>
    <name evidence="1" type="primary">hfq</name>
    <name evidence="1" type="ORF">BUZ57_04085</name>
</gene>
<dbReference type="STRING" id="1284.SHYC_07855"/>
<dbReference type="RefSeq" id="WP_039645956.1">
    <property type="nucleotide sequence ID" value="NZ_CP008747.1"/>
</dbReference>
<evidence type="ECO:0000313" key="2">
    <source>
        <dbReference type="Proteomes" id="UP000285625"/>
    </source>
</evidence>
<dbReference type="CDD" id="cd01716">
    <property type="entry name" value="Hfq"/>
    <property type="match status" value="1"/>
</dbReference>
<dbReference type="GO" id="GO:0045974">
    <property type="term" value="P:regulation of translation, ncRNA-mediated"/>
    <property type="evidence" value="ECO:0007669"/>
    <property type="project" value="TreeGrafter"/>
</dbReference>
<dbReference type="PANTHER" id="PTHR34772:SF1">
    <property type="entry name" value="RNA-BINDING PROTEIN HFQ"/>
    <property type="match status" value="1"/>
</dbReference>
<evidence type="ECO:0000313" key="1">
    <source>
        <dbReference type="EMBL" id="RIO46673.1"/>
    </source>
</evidence>
<dbReference type="KEGG" id="shu:SHYC_07855"/>
<dbReference type="HOGENOM" id="CLU_113688_3_0_9"/>
<sequence>MFDKQDIQETYLENFKNEEKELTVFLTNGFQLRGTIADYDQHVVDFLSQGKHHLIYKHAISTFLEGTN</sequence>
<dbReference type="PANTHER" id="PTHR34772">
    <property type="entry name" value="RNA-BINDING PROTEIN HFQ"/>
    <property type="match status" value="1"/>
</dbReference>
<name>A0A0A8HRH4_STAHY</name>
<dbReference type="GeneID" id="57691448"/>
<dbReference type="Pfam" id="PF17209">
    <property type="entry name" value="Hfq"/>
    <property type="match status" value="1"/>
</dbReference>
<protein>
    <submittedName>
        <fullName evidence="1">RNA chaperone Hfq</fullName>
    </submittedName>
</protein>
<dbReference type="NCBIfam" id="TIGR02383">
    <property type="entry name" value="Hfq"/>
    <property type="match status" value="1"/>
</dbReference>
<dbReference type="GO" id="GO:0003723">
    <property type="term" value="F:RNA binding"/>
    <property type="evidence" value="ECO:0007669"/>
    <property type="project" value="InterPro"/>
</dbReference>